<evidence type="ECO:0000256" key="1">
    <source>
        <dbReference type="ARBA" id="ARBA00006484"/>
    </source>
</evidence>
<dbReference type="EMBL" id="PCSU01000032">
    <property type="protein sequence ID" value="PIP56620.1"/>
    <property type="molecule type" value="Genomic_DNA"/>
</dbReference>
<evidence type="ECO:0000313" key="4">
    <source>
        <dbReference type="Proteomes" id="UP000228495"/>
    </source>
</evidence>
<dbReference type="Proteomes" id="UP000228495">
    <property type="component" value="Unassembled WGS sequence"/>
</dbReference>
<accession>A0A2H0BHY8</accession>
<comment type="similarity">
    <text evidence="1">Belongs to the short-chain dehydrogenases/reductases (SDR) family.</text>
</comment>
<dbReference type="CDD" id="cd05233">
    <property type="entry name" value="SDR_c"/>
    <property type="match status" value="1"/>
</dbReference>
<sequence length="260" mass="28664">MSLLARCLIARCMRIIIHMSKVAVITGASSGIGLEVAKQLARQGYSLVLNHYAESERTETLLEEMRDVANDVVVIRADISKESDREKIISNTIEEFNAIDVLVNNAGIYHRTAFSDLTEEQYDQTLNVNLKGALFLTQGFLPYFTAQSSVVFMSSINAFIGSDHGVDYNISKLGMIAVTRSLAQELSPKIRVNAIAPGSIDTNLIASDSPQKRQSRIDSQIIKRMGQPQDIAQMVSFLVSKKASFITGQTFHVNGGRYLS</sequence>
<dbReference type="PRINTS" id="PR00081">
    <property type="entry name" value="GDHRDH"/>
</dbReference>
<dbReference type="PROSITE" id="PS00061">
    <property type="entry name" value="ADH_SHORT"/>
    <property type="match status" value="1"/>
</dbReference>
<dbReference type="NCBIfam" id="NF005559">
    <property type="entry name" value="PRK07231.1"/>
    <property type="match status" value="1"/>
</dbReference>
<dbReference type="PANTHER" id="PTHR43639">
    <property type="entry name" value="OXIDOREDUCTASE, SHORT-CHAIN DEHYDROGENASE/REDUCTASE FAMILY (AFU_ORTHOLOGUE AFUA_5G02870)"/>
    <property type="match status" value="1"/>
</dbReference>
<name>A0A2H0BHY8_UNCKA</name>
<dbReference type="AlphaFoldDB" id="A0A2H0BHY8"/>
<dbReference type="InterPro" id="IPR002347">
    <property type="entry name" value="SDR_fam"/>
</dbReference>
<dbReference type="GO" id="GO:0016491">
    <property type="term" value="F:oxidoreductase activity"/>
    <property type="evidence" value="ECO:0007669"/>
    <property type="project" value="UniProtKB-KW"/>
</dbReference>
<protein>
    <submittedName>
        <fullName evidence="3">Beta-ketoacyl-ACP reductase</fullName>
    </submittedName>
</protein>
<dbReference type="PRINTS" id="PR00080">
    <property type="entry name" value="SDRFAMILY"/>
</dbReference>
<dbReference type="PANTHER" id="PTHR43639:SF1">
    <property type="entry name" value="SHORT-CHAIN DEHYDROGENASE_REDUCTASE FAMILY PROTEIN"/>
    <property type="match status" value="1"/>
</dbReference>
<dbReference type="SUPFAM" id="SSF51735">
    <property type="entry name" value="NAD(P)-binding Rossmann-fold domains"/>
    <property type="match status" value="1"/>
</dbReference>
<reference evidence="3 4" key="1">
    <citation type="submission" date="2017-09" db="EMBL/GenBank/DDBJ databases">
        <title>Depth-based differentiation of microbial function through sediment-hosted aquifers and enrichment of novel symbionts in the deep terrestrial subsurface.</title>
        <authorList>
            <person name="Probst A.J."/>
            <person name="Ladd B."/>
            <person name="Jarett J.K."/>
            <person name="Geller-Mcgrath D.E."/>
            <person name="Sieber C.M."/>
            <person name="Emerson J.B."/>
            <person name="Anantharaman K."/>
            <person name="Thomas B.C."/>
            <person name="Malmstrom R."/>
            <person name="Stieglmeier M."/>
            <person name="Klingl A."/>
            <person name="Woyke T."/>
            <person name="Ryan C.M."/>
            <person name="Banfield J.F."/>
        </authorList>
    </citation>
    <scope>NUCLEOTIDE SEQUENCE [LARGE SCALE GENOMIC DNA]</scope>
    <source>
        <strain evidence="3">CG22_combo_CG10-13_8_21_14_all_39_12</strain>
    </source>
</reference>
<dbReference type="InterPro" id="IPR036291">
    <property type="entry name" value="NAD(P)-bd_dom_sf"/>
</dbReference>
<evidence type="ECO:0000256" key="2">
    <source>
        <dbReference type="ARBA" id="ARBA00023002"/>
    </source>
</evidence>
<keyword evidence="2" id="KW-0560">Oxidoreductase</keyword>
<gene>
    <name evidence="3" type="ORF">COX05_02120</name>
</gene>
<organism evidence="3 4">
    <name type="scientific">candidate division WWE3 bacterium CG22_combo_CG10-13_8_21_14_all_39_12</name>
    <dbReference type="NCBI Taxonomy" id="1975094"/>
    <lineage>
        <taxon>Bacteria</taxon>
        <taxon>Katanobacteria</taxon>
    </lineage>
</organism>
<dbReference type="Gene3D" id="3.40.50.720">
    <property type="entry name" value="NAD(P)-binding Rossmann-like Domain"/>
    <property type="match status" value="1"/>
</dbReference>
<comment type="caution">
    <text evidence="3">The sequence shown here is derived from an EMBL/GenBank/DDBJ whole genome shotgun (WGS) entry which is preliminary data.</text>
</comment>
<dbReference type="FunFam" id="3.40.50.720:FF:000084">
    <property type="entry name" value="Short-chain dehydrogenase reductase"/>
    <property type="match status" value="1"/>
</dbReference>
<dbReference type="Pfam" id="PF13561">
    <property type="entry name" value="adh_short_C2"/>
    <property type="match status" value="1"/>
</dbReference>
<dbReference type="InterPro" id="IPR020904">
    <property type="entry name" value="Sc_DH/Rdtase_CS"/>
</dbReference>
<proteinExistence type="inferred from homology"/>
<evidence type="ECO:0000313" key="3">
    <source>
        <dbReference type="EMBL" id="PIP56620.1"/>
    </source>
</evidence>